<dbReference type="GO" id="GO:0097011">
    <property type="term" value="P:cellular response to granulocyte macrophage colony-stimulating factor stimulus"/>
    <property type="evidence" value="ECO:0007669"/>
    <property type="project" value="Ensembl"/>
</dbReference>
<dbReference type="GO" id="GO:0023026">
    <property type="term" value="F:MHC class II protein complex binding"/>
    <property type="evidence" value="ECO:0007669"/>
    <property type="project" value="Ensembl"/>
</dbReference>
<dbReference type="FunFam" id="1.20.5.900:FF:000001">
    <property type="entry name" value="T-cell surface glycoprotein CD4"/>
    <property type="match status" value="1"/>
</dbReference>
<dbReference type="GO" id="GO:0043123">
    <property type="term" value="P:positive regulation of canonical NF-kappaB signal transduction"/>
    <property type="evidence" value="ECO:0007669"/>
    <property type="project" value="Ensembl"/>
</dbReference>
<keyword evidence="9 18" id="KW-1133">Transmembrane helix</keyword>
<dbReference type="InterPro" id="IPR003599">
    <property type="entry name" value="Ig_sub"/>
</dbReference>
<reference evidence="21" key="3">
    <citation type="submission" date="2025-09" db="UniProtKB">
        <authorList>
            <consortium name="Ensembl"/>
        </authorList>
    </citation>
    <scope>IDENTIFICATION</scope>
</reference>
<dbReference type="GO" id="GO:0045058">
    <property type="term" value="P:T cell selection"/>
    <property type="evidence" value="ECO:0007669"/>
    <property type="project" value="Ensembl"/>
</dbReference>
<feature type="transmembrane region" description="Helical" evidence="18">
    <location>
        <begin position="394"/>
        <end position="420"/>
    </location>
</feature>
<keyword evidence="13" id="KW-1015">Disulfide bond</keyword>
<evidence type="ECO:0000256" key="15">
    <source>
        <dbReference type="ARBA" id="ARBA00023288"/>
    </source>
</evidence>
<keyword evidence="22" id="KW-1185">Reference proteome</keyword>
<keyword evidence="11 18" id="KW-0472">Membrane</keyword>
<dbReference type="GO" id="GO:0008270">
    <property type="term" value="F:zinc ion binding"/>
    <property type="evidence" value="ECO:0007669"/>
    <property type="project" value="Ensembl"/>
</dbReference>
<evidence type="ECO:0000256" key="8">
    <source>
        <dbReference type="ARBA" id="ARBA00022859"/>
    </source>
</evidence>
<evidence type="ECO:0000256" key="9">
    <source>
        <dbReference type="ARBA" id="ARBA00022989"/>
    </source>
</evidence>
<dbReference type="GO" id="GO:0042012">
    <property type="term" value="F:interleukin-16 receptor activity"/>
    <property type="evidence" value="ECO:0007669"/>
    <property type="project" value="Ensembl"/>
</dbReference>
<dbReference type="SMART" id="SM00408">
    <property type="entry name" value="IGc2"/>
    <property type="match status" value="2"/>
</dbReference>
<dbReference type="InterPro" id="IPR000973">
    <property type="entry name" value="CD4"/>
</dbReference>
<dbReference type="InterPro" id="IPR015274">
    <property type="entry name" value="CD4-extracel"/>
</dbReference>
<dbReference type="GeneID" id="102170124"/>
<evidence type="ECO:0000256" key="19">
    <source>
        <dbReference type="SAM" id="SignalP"/>
    </source>
</evidence>
<dbReference type="GO" id="GO:0042011">
    <property type="term" value="F:interleukin-16 binding"/>
    <property type="evidence" value="ECO:0007669"/>
    <property type="project" value="Ensembl"/>
</dbReference>
<dbReference type="Gene3D" id="1.20.5.900">
    <property type="entry name" value="transmembrane domain of human cd4"/>
    <property type="match status" value="1"/>
</dbReference>
<dbReference type="AlphaFoldDB" id="A0A452E3R1"/>
<dbReference type="Pfam" id="PF00047">
    <property type="entry name" value="ig"/>
    <property type="match status" value="1"/>
</dbReference>
<dbReference type="GO" id="GO:1990782">
    <property type="term" value="F:protein tyrosine kinase binding"/>
    <property type="evidence" value="ECO:0007669"/>
    <property type="project" value="Ensembl"/>
</dbReference>
<dbReference type="GO" id="GO:0050850">
    <property type="term" value="P:positive regulation of calcium-mediated signaling"/>
    <property type="evidence" value="ECO:0007669"/>
    <property type="project" value="Ensembl"/>
</dbReference>
<feature type="chain" id="PRO_5044086669" description="T-cell surface glycoprotein CD4" evidence="19">
    <location>
        <begin position="26"/>
        <end position="455"/>
    </location>
</feature>
<reference evidence="21" key="2">
    <citation type="submission" date="2025-08" db="UniProtKB">
        <authorList>
            <consortium name="Ensembl"/>
        </authorList>
    </citation>
    <scope>IDENTIFICATION</scope>
</reference>
<evidence type="ECO:0000256" key="18">
    <source>
        <dbReference type="SAM" id="Phobius"/>
    </source>
</evidence>
<dbReference type="GO" id="GO:0042289">
    <property type="term" value="F:MHC class II protein binding"/>
    <property type="evidence" value="ECO:0007669"/>
    <property type="project" value="Ensembl"/>
</dbReference>
<evidence type="ECO:0000259" key="20">
    <source>
        <dbReference type="PROSITE" id="PS50835"/>
    </source>
</evidence>
<dbReference type="EMBL" id="LWLT01000005">
    <property type="status" value="NOT_ANNOTATED_CDS"/>
    <property type="molecule type" value="Genomic_DNA"/>
</dbReference>
<gene>
    <name evidence="21" type="primary">CD4</name>
</gene>
<reference evidence="21 22" key="1">
    <citation type="submission" date="2016-04" db="EMBL/GenBank/DDBJ databases">
        <title>Polished mammalian reference genomes with single-molecule sequencing and chromosome conformation capture applied to the Capra hircus genome.</title>
        <authorList>
            <person name="Bickhart D.M."/>
            <person name="Koren S."/>
            <person name="Rosen B."/>
            <person name="Hastie A."/>
            <person name="Liachko I."/>
            <person name="Sullivan S.T."/>
            <person name="Burton J."/>
            <person name="Sayre B.L."/>
            <person name="Huson H.J."/>
            <person name="Lee J."/>
            <person name="Lam E."/>
            <person name="Kelley C.M."/>
            <person name="Hutchison J.L."/>
            <person name="Zhou Y."/>
            <person name="Sun J."/>
            <person name="Crisa A."/>
            <person name="Schwartz J.C."/>
            <person name="Hammond J.A."/>
            <person name="Schroeder S.G."/>
            <person name="Liu G.E."/>
            <person name="Dunham M."/>
            <person name="Shendure J."/>
            <person name="Sonstegard T.S."/>
            <person name="Phillippy A.M."/>
            <person name="Van Tassell C.P."/>
            <person name="Smith T.P."/>
        </authorList>
    </citation>
    <scope>NUCLEOTIDE SEQUENCE [LARGE SCALE GENOMIC DNA]</scope>
</reference>
<evidence type="ECO:0000256" key="10">
    <source>
        <dbReference type="ARBA" id="ARBA00023130"/>
    </source>
</evidence>
<dbReference type="GO" id="GO:0070374">
    <property type="term" value="P:positive regulation of ERK1 and ERK2 cascade"/>
    <property type="evidence" value="ECO:0007669"/>
    <property type="project" value="Ensembl"/>
</dbReference>
<name>A0A452E3R1_CAPHI</name>
<dbReference type="GO" id="GO:0050870">
    <property type="term" value="P:positive regulation of T cell activation"/>
    <property type="evidence" value="ECO:0007669"/>
    <property type="project" value="Ensembl"/>
</dbReference>
<evidence type="ECO:0000256" key="4">
    <source>
        <dbReference type="ARBA" id="ARBA00022553"/>
    </source>
</evidence>
<dbReference type="Ensembl" id="ENSCHIT00000014392.1">
    <property type="protein sequence ID" value="ENSCHIP00000006662.1"/>
    <property type="gene ID" value="ENSCHIG00000010446.1"/>
</dbReference>
<dbReference type="GO" id="GO:0050829">
    <property type="term" value="P:defense response to Gram-negative bacterium"/>
    <property type="evidence" value="ECO:0007669"/>
    <property type="project" value="Ensembl"/>
</dbReference>
<accession>A0A452E3R1</accession>
<keyword evidence="4" id="KW-0597">Phosphoprotein</keyword>
<dbReference type="InterPro" id="IPR013106">
    <property type="entry name" value="Ig_V-set"/>
</dbReference>
<protein>
    <recommendedName>
        <fullName evidence="2">T-cell surface glycoprotein CD4</fullName>
    </recommendedName>
    <alternativeName>
        <fullName evidence="17">T-cell surface antigen T4/Leu-3</fullName>
    </alternativeName>
</protein>
<evidence type="ECO:0000256" key="17">
    <source>
        <dbReference type="ARBA" id="ARBA00029974"/>
    </source>
</evidence>
<dbReference type="PROSITE" id="PS50835">
    <property type="entry name" value="IG_LIKE"/>
    <property type="match status" value="2"/>
</dbReference>
<dbReference type="SUPFAM" id="SSF48726">
    <property type="entry name" value="Immunoglobulin"/>
    <property type="match status" value="4"/>
</dbReference>
<dbReference type="GeneTree" id="ENSGT00390000001745"/>
<dbReference type="FunFam" id="2.60.40.10:FF:001253">
    <property type="entry name" value="T-cell surface glycoprotein CD4"/>
    <property type="match status" value="1"/>
</dbReference>
<comment type="subcellular location">
    <subcellularLocation>
        <location evidence="1">Cell membrane</location>
        <topology evidence="1">Single-pass type I membrane protein</topology>
    </subcellularLocation>
</comment>
<evidence type="ECO:0000256" key="12">
    <source>
        <dbReference type="ARBA" id="ARBA00023139"/>
    </source>
</evidence>
<dbReference type="GO" id="GO:0009897">
    <property type="term" value="C:external side of plasma membrane"/>
    <property type="evidence" value="ECO:0007669"/>
    <property type="project" value="Ensembl"/>
</dbReference>
<dbReference type="GO" id="GO:0046598">
    <property type="term" value="P:positive regulation of viral entry into host cell"/>
    <property type="evidence" value="ECO:0007669"/>
    <property type="project" value="Ensembl"/>
</dbReference>
<dbReference type="SMART" id="SM00409">
    <property type="entry name" value="IG"/>
    <property type="match status" value="3"/>
</dbReference>
<keyword evidence="10" id="KW-1064">Adaptive immunity</keyword>
<dbReference type="OrthoDB" id="8657369at2759"/>
<dbReference type="InterPro" id="IPR021963">
    <property type="entry name" value="Tcell_CD4_Cterm"/>
</dbReference>
<dbReference type="GO" id="GO:0001618">
    <property type="term" value="F:virus receptor activity"/>
    <property type="evidence" value="ECO:0007669"/>
    <property type="project" value="Ensembl"/>
</dbReference>
<dbReference type="GO" id="GO:0035397">
    <property type="term" value="P:helper T cell enhancement of adaptive immune response"/>
    <property type="evidence" value="ECO:0007669"/>
    <property type="project" value="Ensembl"/>
</dbReference>
<evidence type="ECO:0000256" key="6">
    <source>
        <dbReference type="ARBA" id="ARBA00022729"/>
    </source>
</evidence>
<dbReference type="CTD" id="920"/>
<dbReference type="PANTHER" id="PTHR11422:SF0">
    <property type="entry name" value="T-CELL SURFACE GLYCOPROTEIN CD4"/>
    <property type="match status" value="1"/>
</dbReference>
<dbReference type="FunFam" id="2.60.40.10:FF:001105">
    <property type="entry name" value="T-cell surface glycoprotein CD4"/>
    <property type="match status" value="1"/>
</dbReference>
<keyword evidence="6 19" id="KW-0732">Signal</keyword>
<keyword evidence="15" id="KW-0449">Lipoprotein</keyword>
<dbReference type="GO" id="GO:0015026">
    <property type="term" value="F:coreceptor activity"/>
    <property type="evidence" value="ECO:0007669"/>
    <property type="project" value="InterPro"/>
</dbReference>
<dbReference type="InterPro" id="IPR013151">
    <property type="entry name" value="Immunoglobulin_dom"/>
</dbReference>
<dbReference type="GO" id="GO:0007155">
    <property type="term" value="P:cell adhesion"/>
    <property type="evidence" value="ECO:0007669"/>
    <property type="project" value="InterPro"/>
</dbReference>
<dbReference type="InterPro" id="IPR013783">
    <property type="entry name" value="Ig-like_fold"/>
</dbReference>
<dbReference type="OMA" id="KTCQCSH"/>
<evidence type="ECO:0000256" key="5">
    <source>
        <dbReference type="ARBA" id="ARBA00022692"/>
    </source>
</evidence>
<dbReference type="CDD" id="cd22570">
    <property type="entry name" value="CD4_CD"/>
    <property type="match status" value="1"/>
</dbReference>
<keyword evidence="3" id="KW-1003">Cell membrane</keyword>
<feature type="domain" description="Ig-like" evidence="20">
    <location>
        <begin position="136"/>
        <end position="194"/>
    </location>
</feature>
<dbReference type="GO" id="GO:0045657">
    <property type="term" value="P:positive regulation of monocyte differentiation"/>
    <property type="evidence" value="ECO:0007669"/>
    <property type="project" value="Ensembl"/>
</dbReference>
<dbReference type="Gene3D" id="2.60.40.10">
    <property type="entry name" value="Immunoglobulins"/>
    <property type="match status" value="4"/>
</dbReference>
<dbReference type="FunFam" id="2.60.40.10:FF:001221">
    <property type="entry name" value="T-cell surface glycoprotein CD4"/>
    <property type="match status" value="1"/>
</dbReference>
<dbReference type="GO" id="GO:0042803">
    <property type="term" value="F:protein homodimerization activity"/>
    <property type="evidence" value="ECO:0007669"/>
    <property type="project" value="Ensembl"/>
</dbReference>
<keyword evidence="12" id="KW-0564">Palmitate</keyword>
<dbReference type="RefSeq" id="XP_005680997.2">
    <property type="nucleotide sequence ID" value="XM_005680940.3"/>
</dbReference>
<evidence type="ECO:0000313" key="21">
    <source>
        <dbReference type="Ensembl" id="ENSCHIP00000006662.1"/>
    </source>
</evidence>
<dbReference type="GO" id="GO:0045121">
    <property type="term" value="C:membrane raft"/>
    <property type="evidence" value="ECO:0007669"/>
    <property type="project" value="Ensembl"/>
</dbReference>
<dbReference type="GO" id="GO:0030225">
    <property type="term" value="P:macrophage differentiation"/>
    <property type="evidence" value="ECO:0007669"/>
    <property type="project" value="Ensembl"/>
</dbReference>
<evidence type="ECO:0000256" key="14">
    <source>
        <dbReference type="ARBA" id="ARBA00023180"/>
    </source>
</evidence>
<dbReference type="PANTHER" id="PTHR11422">
    <property type="entry name" value="T-CELL SURFACE GLYCOPROTEIN CD4"/>
    <property type="match status" value="1"/>
</dbReference>
<dbReference type="GO" id="GO:0005789">
    <property type="term" value="C:endoplasmic reticulum membrane"/>
    <property type="evidence" value="ECO:0007669"/>
    <property type="project" value="Ensembl"/>
</dbReference>
<keyword evidence="16" id="KW-0393">Immunoglobulin domain</keyword>
<evidence type="ECO:0000256" key="7">
    <source>
        <dbReference type="ARBA" id="ARBA00022737"/>
    </source>
</evidence>
<evidence type="ECO:0000256" key="11">
    <source>
        <dbReference type="ARBA" id="ARBA00023136"/>
    </source>
</evidence>
<keyword evidence="14" id="KW-0325">Glycoprotein</keyword>
<dbReference type="GO" id="GO:0051924">
    <property type="term" value="P:regulation of calcium ion transport"/>
    <property type="evidence" value="ECO:0007669"/>
    <property type="project" value="Ensembl"/>
</dbReference>
<dbReference type="Pfam" id="PF12104">
    <property type="entry name" value="Tcell_CD4_C"/>
    <property type="match status" value="1"/>
</dbReference>
<dbReference type="GO" id="GO:0005788">
    <property type="term" value="C:endoplasmic reticulum lumen"/>
    <property type="evidence" value="ECO:0007669"/>
    <property type="project" value="Ensembl"/>
</dbReference>
<dbReference type="GO" id="GO:0002250">
    <property type="term" value="P:adaptive immune response"/>
    <property type="evidence" value="ECO:0007669"/>
    <property type="project" value="UniProtKB-KW"/>
</dbReference>
<dbReference type="Proteomes" id="UP000291000">
    <property type="component" value="Chromosome 5"/>
</dbReference>
<evidence type="ECO:0000256" key="2">
    <source>
        <dbReference type="ARBA" id="ARBA00016522"/>
    </source>
</evidence>
<dbReference type="GO" id="GO:0035723">
    <property type="term" value="P:interleukin-15-mediated signaling pathway"/>
    <property type="evidence" value="ECO:0007669"/>
    <property type="project" value="Ensembl"/>
</dbReference>
<dbReference type="GO" id="GO:0032507">
    <property type="term" value="P:maintenance of protein location in cell"/>
    <property type="evidence" value="ECO:0007669"/>
    <property type="project" value="Ensembl"/>
</dbReference>
<keyword evidence="5 18" id="KW-0812">Transmembrane</keyword>
<dbReference type="InterPro" id="IPR007110">
    <property type="entry name" value="Ig-like_dom"/>
</dbReference>
<evidence type="ECO:0000256" key="16">
    <source>
        <dbReference type="ARBA" id="ARBA00023319"/>
    </source>
</evidence>
<dbReference type="InterPro" id="IPR036179">
    <property type="entry name" value="Ig-like_dom_sf"/>
</dbReference>
<evidence type="ECO:0000313" key="22">
    <source>
        <dbReference type="Proteomes" id="UP000291000"/>
    </source>
</evidence>
<dbReference type="STRING" id="9925.ENSCHIP00000006662"/>
<keyword evidence="7" id="KW-0677">Repeat</keyword>
<keyword evidence="8" id="KW-0391">Immunity</keyword>
<evidence type="ECO:0000256" key="3">
    <source>
        <dbReference type="ARBA" id="ARBA00022475"/>
    </source>
</evidence>
<proteinExistence type="predicted"/>
<dbReference type="InterPro" id="IPR008424">
    <property type="entry name" value="Ig_C2-set"/>
</dbReference>
<dbReference type="Pfam" id="PF09191">
    <property type="entry name" value="CD4-extracel"/>
    <property type="match status" value="1"/>
</dbReference>
<dbReference type="Bgee" id="ENSCHIG00000010446">
    <property type="expression patterns" value="Expressed in thymus and 8 other cell types or tissues"/>
</dbReference>
<evidence type="ECO:0000256" key="1">
    <source>
        <dbReference type="ARBA" id="ARBA00004251"/>
    </source>
</evidence>
<feature type="signal peptide" evidence="19">
    <location>
        <begin position="1"/>
        <end position="25"/>
    </location>
</feature>
<evidence type="ECO:0000256" key="13">
    <source>
        <dbReference type="ARBA" id="ARBA00023157"/>
    </source>
</evidence>
<dbReference type="PRINTS" id="PR00692">
    <property type="entry name" value="CD4TCANTIGEN"/>
</dbReference>
<organism evidence="21 22">
    <name type="scientific">Capra hircus</name>
    <name type="common">Goat</name>
    <dbReference type="NCBI Taxonomy" id="9925"/>
    <lineage>
        <taxon>Eukaryota</taxon>
        <taxon>Metazoa</taxon>
        <taxon>Chordata</taxon>
        <taxon>Craniata</taxon>
        <taxon>Vertebrata</taxon>
        <taxon>Euteleostomi</taxon>
        <taxon>Mammalia</taxon>
        <taxon>Eutheria</taxon>
        <taxon>Laurasiatheria</taxon>
        <taxon>Artiodactyla</taxon>
        <taxon>Ruminantia</taxon>
        <taxon>Pecora</taxon>
        <taxon>Bovidae</taxon>
        <taxon>Caprinae</taxon>
        <taxon>Capra</taxon>
    </lineage>
</organism>
<dbReference type="KEGG" id="chx:102170124"/>
<dbReference type="InterPro" id="IPR003598">
    <property type="entry name" value="Ig_sub2"/>
</dbReference>
<dbReference type="Pfam" id="PF05790">
    <property type="entry name" value="C2-set"/>
    <property type="match status" value="2"/>
</dbReference>
<dbReference type="SMART" id="SM00406">
    <property type="entry name" value="IGv"/>
    <property type="match status" value="1"/>
</dbReference>
<dbReference type="GO" id="GO:0045893">
    <property type="term" value="P:positive regulation of DNA-templated transcription"/>
    <property type="evidence" value="ECO:0007669"/>
    <property type="project" value="Ensembl"/>
</dbReference>
<feature type="domain" description="Ig-like" evidence="20">
    <location>
        <begin position="20"/>
        <end position="119"/>
    </location>
</feature>
<sequence>MGPGTSLRHLFLVLQLVMLPAGTQGKAVVLGKAGGQAELPCQASQKKNIVFSWKDSSQSKILGSHNSFLHKGNTELSRRVESKRNLWDQGSFPLIIKNLQVTDSGTYTCEVDSKKLEVELKVFGLTASSDTRLLLGQSLTLTLESPSGSNPSVQWKGPGNNRKEELKSLSLAQVGLQDSGTWTCTISQSQQTLEIKIPIVVLAFQKAPETVYVKEGEQAEFSFPLTFEDENLSGELTWQQANKDSSSQSWVTFTLRNREVKVNKTHKDLKLRVEERLPLRLTLLRTLPQYAGSGTLTLDLSKGKLHQKVNLVVMRVTKSPNSLTCEVLGPSPPRLTLNLKLGNQSMKSSNQPKLVTEPEPKAGMWQCLLSDQGKVLLESKIEVLPSEFIQAWPMLLPMVLGGIAGLALLTGSCIFCVKCWHRRRQAERMSQIKRLLSEKKTCQCPHRLQKTHSLT</sequence>
<dbReference type="GO" id="GO:0019722">
    <property type="term" value="P:calcium-mediated signaling"/>
    <property type="evidence" value="ECO:0007669"/>
    <property type="project" value="Ensembl"/>
</dbReference>